<dbReference type="SUPFAM" id="SSF56672">
    <property type="entry name" value="DNA/RNA polymerases"/>
    <property type="match status" value="1"/>
</dbReference>
<dbReference type="InterPro" id="IPR043502">
    <property type="entry name" value="DNA/RNA_pol_sf"/>
</dbReference>
<evidence type="ECO:0000256" key="1">
    <source>
        <dbReference type="SAM" id="MobiDB-lite"/>
    </source>
</evidence>
<organism evidence="3 4">
    <name type="scientific">Elysia marginata</name>
    <dbReference type="NCBI Taxonomy" id="1093978"/>
    <lineage>
        <taxon>Eukaryota</taxon>
        <taxon>Metazoa</taxon>
        <taxon>Spiralia</taxon>
        <taxon>Lophotrochozoa</taxon>
        <taxon>Mollusca</taxon>
        <taxon>Gastropoda</taxon>
        <taxon>Heterobranchia</taxon>
        <taxon>Euthyneura</taxon>
        <taxon>Panpulmonata</taxon>
        <taxon>Sacoglossa</taxon>
        <taxon>Placobranchoidea</taxon>
        <taxon>Plakobranchidae</taxon>
        <taxon>Elysia</taxon>
    </lineage>
</organism>
<feature type="domain" description="Reverse transcriptase/retrotransposon-derived protein RNase H-like" evidence="2">
    <location>
        <begin position="59"/>
        <end position="98"/>
    </location>
</feature>
<keyword evidence="4" id="KW-1185">Reference proteome</keyword>
<dbReference type="Pfam" id="PF17919">
    <property type="entry name" value="RT_RNaseH_2"/>
    <property type="match status" value="1"/>
</dbReference>
<dbReference type="AlphaFoldDB" id="A0AAV4G3U6"/>
<dbReference type="PANTHER" id="PTHR37984:SF11">
    <property type="entry name" value="INTEGRASE CATALYTIC DOMAIN-CONTAINING PROTEIN"/>
    <property type="match status" value="1"/>
</dbReference>
<dbReference type="Proteomes" id="UP000762676">
    <property type="component" value="Unassembled WGS sequence"/>
</dbReference>
<dbReference type="InterPro" id="IPR041577">
    <property type="entry name" value="RT_RNaseH_2"/>
</dbReference>
<dbReference type="InterPro" id="IPR050951">
    <property type="entry name" value="Retrovirus_Pol_polyprotein"/>
</dbReference>
<protein>
    <submittedName>
        <fullName evidence="3">Pol protein</fullName>
    </submittedName>
</protein>
<dbReference type="InterPro" id="IPR043128">
    <property type="entry name" value="Rev_trsase/Diguanyl_cyclase"/>
</dbReference>
<accession>A0AAV4G3U6</accession>
<proteinExistence type="predicted"/>
<sequence>MMMGARPNSCRQTHINHQDPHPPLTGRTSRPTRYIESHSTITEPLRKLTRNSQKWQRGNDQNKAFNKLKEKLTQVGVMEYFDPKKETEILVDASPCGLTNHYLES</sequence>
<dbReference type="Gene3D" id="3.30.70.270">
    <property type="match status" value="1"/>
</dbReference>
<comment type="caution">
    <text evidence="3">The sequence shown here is derived from an EMBL/GenBank/DDBJ whole genome shotgun (WGS) entry which is preliminary data.</text>
</comment>
<evidence type="ECO:0000313" key="3">
    <source>
        <dbReference type="EMBL" id="GFR80162.1"/>
    </source>
</evidence>
<reference evidence="3 4" key="1">
    <citation type="journal article" date="2021" name="Elife">
        <title>Chloroplast acquisition without the gene transfer in kleptoplastic sea slugs, Plakobranchus ocellatus.</title>
        <authorList>
            <person name="Maeda T."/>
            <person name="Takahashi S."/>
            <person name="Yoshida T."/>
            <person name="Shimamura S."/>
            <person name="Takaki Y."/>
            <person name="Nagai Y."/>
            <person name="Toyoda A."/>
            <person name="Suzuki Y."/>
            <person name="Arimoto A."/>
            <person name="Ishii H."/>
            <person name="Satoh N."/>
            <person name="Nishiyama T."/>
            <person name="Hasebe M."/>
            <person name="Maruyama T."/>
            <person name="Minagawa J."/>
            <person name="Obokata J."/>
            <person name="Shigenobu S."/>
        </authorList>
    </citation>
    <scope>NUCLEOTIDE SEQUENCE [LARGE SCALE GENOMIC DNA]</scope>
</reference>
<evidence type="ECO:0000259" key="2">
    <source>
        <dbReference type="Pfam" id="PF17919"/>
    </source>
</evidence>
<dbReference type="PANTHER" id="PTHR37984">
    <property type="entry name" value="PROTEIN CBG26694"/>
    <property type="match status" value="1"/>
</dbReference>
<dbReference type="EMBL" id="BMAT01011844">
    <property type="protein sequence ID" value="GFR80162.1"/>
    <property type="molecule type" value="Genomic_DNA"/>
</dbReference>
<name>A0AAV4G3U6_9GAST</name>
<gene>
    <name evidence="3" type="ORF">ElyMa_005891300</name>
</gene>
<evidence type="ECO:0000313" key="4">
    <source>
        <dbReference type="Proteomes" id="UP000762676"/>
    </source>
</evidence>
<feature type="region of interest" description="Disordered" evidence="1">
    <location>
        <begin position="1"/>
        <end position="31"/>
    </location>
</feature>